<dbReference type="GO" id="GO:0016604">
    <property type="term" value="C:nuclear body"/>
    <property type="evidence" value="ECO:0007669"/>
    <property type="project" value="TreeGrafter"/>
</dbReference>
<evidence type="ECO:0000256" key="1">
    <source>
        <dbReference type="SAM" id="MobiDB-lite"/>
    </source>
</evidence>
<evidence type="ECO:0000313" key="2">
    <source>
        <dbReference type="EMBL" id="KJE93293.1"/>
    </source>
</evidence>
<accession>A0A0D2WQM9</accession>
<dbReference type="SUPFAM" id="SSF50182">
    <property type="entry name" value="Sm-like ribonucleoproteins"/>
    <property type="match status" value="1"/>
</dbReference>
<organism evidence="2 3">
    <name type="scientific">Capsaspora owczarzaki (strain ATCC 30864)</name>
    <dbReference type="NCBI Taxonomy" id="595528"/>
    <lineage>
        <taxon>Eukaryota</taxon>
        <taxon>Filasterea</taxon>
        <taxon>Capsaspora</taxon>
    </lineage>
</organism>
<dbReference type="Proteomes" id="UP000008743">
    <property type="component" value="Unassembled WGS sequence"/>
</dbReference>
<gene>
    <name evidence="2" type="ORF">CAOG_004100</name>
</gene>
<dbReference type="PANTHER" id="PTHR21196:SF1">
    <property type="entry name" value="U7 SNRNA-ASSOCIATED SM-LIKE PROTEIN LSM10"/>
    <property type="match status" value="1"/>
</dbReference>
<dbReference type="Gene3D" id="2.30.30.100">
    <property type="match status" value="1"/>
</dbReference>
<feature type="compositionally biased region" description="Low complexity" evidence="1">
    <location>
        <begin position="123"/>
        <end position="140"/>
    </location>
</feature>
<dbReference type="GO" id="GO:0006398">
    <property type="term" value="P:mRNA 3'-end processing by stem-loop binding and cleavage"/>
    <property type="evidence" value="ECO:0007669"/>
    <property type="project" value="TreeGrafter"/>
</dbReference>
<dbReference type="PANTHER" id="PTHR21196">
    <property type="entry name" value="U7 SNRNA-ASSOCIATED SM-LIKE PROTEIN LSM10"/>
    <property type="match status" value="1"/>
</dbReference>
<dbReference type="PhylomeDB" id="A0A0D2WQM9"/>
<protein>
    <recommendedName>
        <fullName evidence="4">LSM domain-containing protein</fullName>
    </recommendedName>
</protein>
<dbReference type="OrthoDB" id="10256176at2759"/>
<dbReference type="eggNOG" id="KOG3428">
    <property type="taxonomic scope" value="Eukaryota"/>
</dbReference>
<dbReference type="STRING" id="595528.A0A0D2WQM9"/>
<sequence length="162" mass="17807">MSSGRRRAEKSLVCLLQALHGQRVSIELHRDMLATGDVDEVDVHMNVLLYNVVLERLGHGAEQAKHIRYVHLPDEFDAIQALNYRLAEVDRIRQNASRKKRTQVQLPPKLAPIIGGRPPPELLPEYAAAPTATSAPGAGSKQAAGSGDILLDESASLWDDFQ</sequence>
<evidence type="ECO:0008006" key="4">
    <source>
        <dbReference type="Google" id="ProtNLM"/>
    </source>
</evidence>
<evidence type="ECO:0000313" key="3">
    <source>
        <dbReference type="Proteomes" id="UP000008743"/>
    </source>
</evidence>
<name>A0A0D2WQM9_CAPO3</name>
<dbReference type="GO" id="GO:0071208">
    <property type="term" value="F:histone pre-mRNA DCP binding"/>
    <property type="evidence" value="ECO:0007669"/>
    <property type="project" value="TreeGrafter"/>
</dbReference>
<dbReference type="InterPro" id="IPR010920">
    <property type="entry name" value="LSM_dom_sf"/>
</dbReference>
<dbReference type="EMBL" id="KE346365">
    <property type="protein sequence ID" value="KJE93293.1"/>
    <property type="molecule type" value="Genomic_DNA"/>
</dbReference>
<proteinExistence type="predicted"/>
<feature type="region of interest" description="Disordered" evidence="1">
    <location>
        <begin position="97"/>
        <end position="146"/>
    </location>
</feature>
<dbReference type="GO" id="GO:0071209">
    <property type="term" value="F:U7 snRNA binding"/>
    <property type="evidence" value="ECO:0007669"/>
    <property type="project" value="TreeGrafter"/>
</dbReference>
<dbReference type="InParanoid" id="A0A0D2WQM9"/>
<dbReference type="GO" id="GO:0071254">
    <property type="term" value="C:cytoplasmic U snRNP body"/>
    <property type="evidence" value="ECO:0007669"/>
    <property type="project" value="TreeGrafter"/>
</dbReference>
<reference evidence="3" key="1">
    <citation type="submission" date="2011-02" db="EMBL/GenBank/DDBJ databases">
        <title>The Genome Sequence of Capsaspora owczarzaki ATCC 30864.</title>
        <authorList>
            <person name="Russ C."/>
            <person name="Cuomo C."/>
            <person name="Burger G."/>
            <person name="Gray M.W."/>
            <person name="Holland P.W.H."/>
            <person name="King N."/>
            <person name="Lang F.B.F."/>
            <person name="Roger A.J."/>
            <person name="Ruiz-Trillo I."/>
            <person name="Young S.K."/>
            <person name="Zeng Q."/>
            <person name="Gargeya S."/>
            <person name="Alvarado L."/>
            <person name="Berlin A."/>
            <person name="Chapman S.B."/>
            <person name="Chen Z."/>
            <person name="Freedman E."/>
            <person name="Gellesch M."/>
            <person name="Goldberg J."/>
            <person name="Griggs A."/>
            <person name="Gujja S."/>
            <person name="Heilman E."/>
            <person name="Heiman D."/>
            <person name="Howarth C."/>
            <person name="Mehta T."/>
            <person name="Neiman D."/>
            <person name="Pearson M."/>
            <person name="Roberts A."/>
            <person name="Saif S."/>
            <person name="Shea T."/>
            <person name="Shenoy N."/>
            <person name="Sisk P."/>
            <person name="Stolte C."/>
            <person name="Sykes S."/>
            <person name="White J."/>
            <person name="Yandava C."/>
            <person name="Haas B."/>
            <person name="Nusbaum C."/>
            <person name="Birren B."/>
        </authorList>
    </citation>
    <scope>NUCLEOTIDE SEQUENCE</scope>
    <source>
        <strain evidence="3">ATCC 30864</strain>
    </source>
</reference>
<keyword evidence="3" id="KW-1185">Reference proteome</keyword>
<dbReference type="AlphaFoldDB" id="A0A0D2WQM9"/>
<dbReference type="InterPro" id="IPR052840">
    <property type="entry name" value="U7_snRNA_Sm-like"/>
</dbReference>